<dbReference type="SMART" id="SM00729">
    <property type="entry name" value="Elp3"/>
    <property type="match status" value="1"/>
</dbReference>
<dbReference type="CDD" id="cd01335">
    <property type="entry name" value="Radical_SAM"/>
    <property type="match status" value="1"/>
</dbReference>
<dbReference type="InterPro" id="IPR010723">
    <property type="entry name" value="HemN_C"/>
</dbReference>
<reference evidence="12" key="3">
    <citation type="submission" date="2020-02" db="EMBL/GenBank/DDBJ databases">
        <authorList>
            <person name="Littmann E."/>
            <person name="Sorbara M."/>
        </authorList>
    </citation>
    <scope>NUCLEOTIDE SEQUENCE</scope>
    <source>
        <strain evidence="12">MSK.14.57</strain>
    </source>
</reference>
<dbReference type="Proteomes" id="UP000095598">
    <property type="component" value="Unassembled WGS sequence"/>
</dbReference>
<keyword evidence="5 9" id="KW-0479">Metal-binding</keyword>
<evidence type="ECO:0000256" key="1">
    <source>
        <dbReference type="ARBA" id="ARBA00006100"/>
    </source>
</evidence>
<keyword evidence="4 9" id="KW-0949">S-adenosyl-L-methionine</keyword>
<dbReference type="SFLD" id="SFLDF00562">
    <property type="entry name" value="HemN-like__clustered_with_heat"/>
    <property type="match status" value="1"/>
</dbReference>
<dbReference type="PANTHER" id="PTHR13932:SF5">
    <property type="entry name" value="RADICAL S-ADENOSYL METHIONINE DOMAIN-CONTAINING PROTEIN 1, MITOCHONDRIAL"/>
    <property type="match status" value="1"/>
</dbReference>
<evidence type="ECO:0000313" key="14">
    <source>
        <dbReference type="Proteomes" id="UP001644750"/>
    </source>
</evidence>
<evidence type="ECO:0000256" key="8">
    <source>
        <dbReference type="ARBA" id="ARBA00023186"/>
    </source>
</evidence>
<dbReference type="EMBL" id="JAAITB010000035">
    <property type="protein sequence ID" value="NSJ80605.1"/>
    <property type="molecule type" value="Genomic_DNA"/>
</dbReference>
<protein>
    <recommendedName>
        <fullName evidence="2 9">Heme chaperone HemW</fullName>
    </recommendedName>
</protein>
<keyword evidence="11" id="KW-0560">Oxidoreductase</keyword>
<reference evidence="11 13" key="1">
    <citation type="submission" date="2015-09" db="EMBL/GenBank/DDBJ databases">
        <authorList>
            <consortium name="Pathogen Informatics"/>
        </authorList>
    </citation>
    <scope>NUCLEOTIDE SEQUENCE [LARGE SCALE GENOMIC DNA]</scope>
    <source>
        <strain evidence="11 13">2789STDY5608868</strain>
    </source>
</reference>
<dbReference type="Proteomes" id="UP001644750">
    <property type="component" value="Unassembled WGS sequence"/>
</dbReference>
<evidence type="ECO:0000256" key="4">
    <source>
        <dbReference type="ARBA" id="ARBA00022691"/>
    </source>
</evidence>
<reference evidence="12 14" key="2">
    <citation type="journal article" date="2020" name="Cell Host Microbe">
        <title>Functional and Genomic Variation between Human-Derived Isolates of Lachnospiraceae Reveals Inter- and Intra-Species Diversity.</title>
        <authorList>
            <person name="Sorbara M.T."/>
            <person name="Littmann E.R."/>
            <person name="Fontana E."/>
            <person name="Moody T.U."/>
            <person name="Kohout C.E."/>
            <person name="Gjonbalaj M."/>
            <person name="Eaton V."/>
            <person name="Seok R."/>
            <person name="Leiner I.M."/>
            <person name="Pamer E.G."/>
        </authorList>
    </citation>
    <scope>NUCLEOTIDE SEQUENCE [LARGE SCALE GENOMIC DNA]</scope>
    <source>
        <strain evidence="12 14">MSK.14.57</strain>
    </source>
</reference>
<dbReference type="GO" id="GO:0006779">
    <property type="term" value="P:porphyrin-containing compound biosynthetic process"/>
    <property type="evidence" value="ECO:0007669"/>
    <property type="project" value="InterPro"/>
</dbReference>
<evidence type="ECO:0000256" key="9">
    <source>
        <dbReference type="RuleBase" id="RU364116"/>
    </source>
</evidence>
<dbReference type="PANTHER" id="PTHR13932">
    <property type="entry name" value="COPROPORPHYRINIGEN III OXIDASE"/>
    <property type="match status" value="1"/>
</dbReference>
<evidence type="ECO:0000313" key="12">
    <source>
        <dbReference type="EMBL" id="NSJ80605.1"/>
    </source>
</evidence>
<organism evidence="11 13">
    <name type="scientific">Anaerostipes hadrus</name>
    <dbReference type="NCBI Taxonomy" id="649756"/>
    <lineage>
        <taxon>Bacteria</taxon>
        <taxon>Bacillati</taxon>
        <taxon>Bacillota</taxon>
        <taxon>Clostridia</taxon>
        <taxon>Lachnospirales</taxon>
        <taxon>Lachnospiraceae</taxon>
        <taxon>Anaerostipes</taxon>
    </lineage>
</organism>
<evidence type="ECO:0000256" key="3">
    <source>
        <dbReference type="ARBA" id="ARBA00022617"/>
    </source>
</evidence>
<dbReference type="InterPro" id="IPR013785">
    <property type="entry name" value="Aldolase_TIM"/>
</dbReference>
<dbReference type="GO" id="GO:0005737">
    <property type="term" value="C:cytoplasm"/>
    <property type="evidence" value="ECO:0007669"/>
    <property type="project" value="UniProtKB-SubCell"/>
</dbReference>
<keyword evidence="14" id="KW-1185">Reference proteome</keyword>
<accession>A0A173RU90</accession>
<dbReference type="PROSITE" id="PS51918">
    <property type="entry name" value="RADICAL_SAM"/>
    <property type="match status" value="1"/>
</dbReference>
<evidence type="ECO:0000256" key="2">
    <source>
        <dbReference type="ARBA" id="ARBA00017228"/>
    </source>
</evidence>
<dbReference type="NCBIfam" id="TIGR00539">
    <property type="entry name" value="hemN_rel"/>
    <property type="match status" value="1"/>
</dbReference>
<evidence type="ECO:0000256" key="6">
    <source>
        <dbReference type="ARBA" id="ARBA00023004"/>
    </source>
</evidence>
<proteinExistence type="inferred from homology"/>
<evidence type="ECO:0000256" key="5">
    <source>
        <dbReference type="ARBA" id="ARBA00022723"/>
    </source>
</evidence>
<dbReference type="SFLD" id="SFLDS00029">
    <property type="entry name" value="Radical_SAM"/>
    <property type="match status" value="1"/>
</dbReference>
<evidence type="ECO:0000313" key="13">
    <source>
        <dbReference type="Proteomes" id="UP000095598"/>
    </source>
</evidence>
<keyword evidence="8 9" id="KW-0143">Chaperone</keyword>
<comment type="function">
    <text evidence="9">Probably acts as a heme chaperone, transferring heme to an unknown acceptor. Binds one molecule of heme per monomer, possibly covalently. Binds 1 [4Fe-4S] cluster. The cluster is coordinated with 3 cysteines and an exchangeable S-adenosyl-L-methionine.</text>
</comment>
<dbReference type="InterPro" id="IPR004559">
    <property type="entry name" value="HemW-like"/>
</dbReference>
<dbReference type="InterPro" id="IPR058240">
    <property type="entry name" value="rSAM_sf"/>
</dbReference>
<dbReference type="GO" id="GO:0004109">
    <property type="term" value="F:coproporphyrinogen oxidase activity"/>
    <property type="evidence" value="ECO:0007669"/>
    <property type="project" value="InterPro"/>
</dbReference>
<dbReference type="GO" id="GO:0051539">
    <property type="term" value="F:4 iron, 4 sulfur cluster binding"/>
    <property type="evidence" value="ECO:0007669"/>
    <property type="project" value="UniProtKB-UniRule"/>
</dbReference>
<sequence length="382" mass="44328">MKTNTIELYIHIPFCKSKCRYCDFCSFRAEEGTIHAYLGKLKEELIFWGKKLAARDVVTVFIGGGTPSYLRREDIQMICETIFEHFHICEDAEITIEANPGTVDLKKLCTYRENGINRISFGLQSTVKEELEYLGRIHTYEEFLQSFDWARQAGFLNINVDLMSAVPKQTLTSYEENLRKIAKLSPEHISAYSLIIEEGTPFYEDNKLEELLPSEEDEVLMYRMTEKILNEYGYDKYEISNYAKPGFESRHNLGYWSHIPYLGVGLNASSYLDEKRFENPSDMKDYLEIQSFGDAYEGARSLSVYEQMEEFMFLGLRKTKGISKKEFIERFGCSMDSVYGKPLIESMKQGMMKEEGDRVFLTQDGTLVSNQVLCEFLFDEEV</sequence>
<evidence type="ECO:0000259" key="10">
    <source>
        <dbReference type="PROSITE" id="PS51918"/>
    </source>
</evidence>
<dbReference type="InterPro" id="IPR006638">
    <property type="entry name" value="Elp3/MiaA/NifB-like_rSAM"/>
</dbReference>
<keyword evidence="6 9" id="KW-0408">Iron</keyword>
<dbReference type="SFLD" id="SFLDF00288">
    <property type="entry name" value="HemN-like__clustered_with_nucl"/>
    <property type="match status" value="1"/>
</dbReference>
<evidence type="ECO:0000256" key="7">
    <source>
        <dbReference type="ARBA" id="ARBA00023014"/>
    </source>
</evidence>
<dbReference type="SFLD" id="SFLDG01065">
    <property type="entry name" value="anaerobic_coproporphyrinogen-I"/>
    <property type="match status" value="1"/>
</dbReference>
<dbReference type="AlphaFoldDB" id="A0A173RU90"/>
<dbReference type="Pfam" id="PF06969">
    <property type="entry name" value="HemN_C"/>
    <property type="match status" value="1"/>
</dbReference>
<dbReference type="Gene3D" id="3.20.20.70">
    <property type="entry name" value="Aldolase class I"/>
    <property type="match status" value="1"/>
</dbReference>
<dbReference type="GO" id="GO:0046872">
    <property type="term" value="F:metal ion binding"/>
    <property type="evidence" value="ECO:0007669"/>
    <property type="project" value="UniProtKB-UniRule"/>
</dbReference>
<keyword evidence="3 9" id="KW-0349">Heme</keyword>
<comment type="subcellular location">
    <subcellularLocation>
        <location evidence="9">Cytoplasm</location>
    </subcellularLocation>
</comment>
<keyword evidence="9" id="KW-0963">Cytoplasm</keyword>
<evidence type="ECO:0000313" key="11">
    <source>
        <dbReference type="EMBL" id="CUM81215.1"/>
    </source>
</evidence>
<dbReference type="Pfam" id="PF04055">
    <property type="entry name" value="Radical_SAM"/>
    <property type="match status" value="1"/>
</dbReference>
<feature type="domain" description="Radical SAM core" evidence="10">
    <location>
        <begin position="1"/>
        <end position="235"/>
    </location>
</feature>
<keyword evidence="7 9" id="KW-0411">Iron-sulfur</keyword>
<name>A0A173RU90_ANAHA</name>
<dbReference type="SUPFAM" id="SSF102114">
    <property type="entry name" value="Radical SAM enzymes"/>
    <property type="match status" value="1"/>
</dbReference>
<dbReference type="EMBL" id="CYXT01000003">
    <property type="protein sequence ID" value="CUM81215.1"/>
    <property type="molecule type" value="Genomic_DNA"/>
</dbReference>
<comment type="similarity">
    <text evidence="1">Belongs to the anaerobic coproporphyrinogen-III oxidase family. HemW subfamily.</text>
</comment>
<dbReference type="InterPro" id="IPR007197">
    <property type="entry name" value="rSAM"/>
</dbReference>
<dbReference type="InterPro" id="IPR034505">
    <property type="entry name" value="Coproporphyrinogen-III_oxidase"/>
</dbReference>
<gene>
    <name evidence="11" type="primary">hemN</name>
    <name evidence="11" type="ORF">ERS852425_00783</name>
    <name evidence="12" type="ORF">G5A72_13670</name>
</gene>
<dbReference type="RefSeq" id="WP_055258014.1">
    <property type="nucleotide sequence ID" value="NZ_CYXT01000003.1"/>
</dbReference>
<keyword evidence="9" id="KW-0004">4Fe-4S</keyword>